<dbReference type="AlphaFoldDB" id="A0AAD9LGJ1"/>
<gene>
    <name evidence="1" type="ORF">X943_001107</name>
</gene>
<sequence length="133" mass="15112">MTQWETQFKEAFLCCDKRKSGSLQGPECADIYQSLGLVLTRQMRDSVPAMTMEEFIKYGMKLLEELPGDRGLEKLFEAIQNPQSKTVGIAELREVMGLMKNRTPEELDVLMSTLDPQGTGKFSYQSFVDVFSK</sequence>
<protein>
    <recommendedName>
        <fullName evidence="3">Calmodulin</fullName>
    </recommendedName>
</protein>
<dbReference type="Gene3D" id="1.10.238.10">
    <property type="entry name" value="EF-hand"/>
    <property type="match status" value="1"/>
</dbReference>
<organism evidence="1 2">
    <name type="scientific">Babesia divergens</name>
    <dbReference type="NCBI Taxonomy" id="32595"/>
    <lineage>
        <taxon>Eukaryota</taxon>
        <taxon>Sar</taxon>
        <taxon>Alveolata</taxon>
        <taxon>Apicomplexa</taxon>
        <taxon>Aconoidasida</taxon>
        <taxon>Piroplasmida</taxon>
        <taxon>Babesiidae</taxon>
        <taxon>Babesia</taxon>
    </lineage>
</organism>
<proteinExistence type="predicted"/>
<evidence type="ECO:0000313" key="1">
    <source>
        <dbReference type="EMBL" id="KAK1934762.1"/>
    </source>
</evidence>
<dbReference type="EMBL" id="JAHBMH010000062">
    <property type="protein sequence ID" value="KAK1934762.1"/>
    <property type="molecule type" value="Genomic_DNA"/>
</dbReference>
<evidence type="ECO:0000313" key="2">
    <source>
        <dbReference type="Proteomes" id="UP001195914"/>
    </source>
</evidence>
<reference evidence="1" key="2">
    <citation type="submission" date="2021-05" db="EMBL/GenBank/DDBJ databases">
        <authorList>
            <person name="Pain A."/>
        </authorList>
    </citation>
    <scope>NUCLEOTIDE SEQUENCE</scope>
    <source>
        <strain evidence="1">1802A</strain>
    </source>
</reference>
<reference evidence="1" key="1">
    <citation type="journal article" date="2014" name="Nucleic Acids Res.">
        <title>The evolutionary dynamics of variant antigen genes in Babesia reveal a history of genomic innovation underlying host-parasite interaction.</title>
        <authorList>
            <person name="Jackson A.P."/>
            <person name="Otto T.D."/>
            <person name="Darby A."/>
            <person name="Ramaprasad A."/>
            <person name="Xia D."/>
            <person name="Echaide I.E."/>
            <person name="Farber M."/>
            <person name="Gahlot S."/>
            <person name="Gamble J."/>
            <person name="Gupta D."/>
            <person name="Gupta Y."/>
            <person name="Jackson L."/>
            <person name="Malandrin L."/>
            <person name="Malas T.B."/>
            <person name="Moussa E."/>
            <person name="Nair M."/>
            <person name="Reid A.J."/>
            <person name="Sanders M."/>
            <person name="Sharma J."/>
            <person name="Tracey A."/>
            <person name="Quail M.A."/>
            <person name="Weir W."/>
            <person name="Wastling J.M."/>
            <person name="Hall N."/>
            <person name="Willadsen P."/>
            <person name="Lingelbach K."/>
            <person name="Shiels B."/>
            <person name="Tait A."/>
            <person name="Berriman M."/>
            <person name="Allred D.R."/>
            <person name="Pain A."/>
        </authorList>
    </citation>
    <scope>NUCLEOTIDE SEQUENCE</scope>
    <source>
        <strain evidence="1">1802A</strain>
    </source>
</reference>
<accession>A0AAD9LGJ1</accession>
<dbReference type="InterPro" id="IPR011992">
    <property type="entry name" value="EF-hand-dom_pair"/>
</dbReference>
<name>A0AAD9LGJ1_BABDI</name>
<dbReference type="SUPFAM" id="SSF47473">
    <property type="entry name" value="EF-hand"/>
    <property type="match status" value="1"/>
</dbReference>
<comment type="caution">
    <text evidence="1">The sequence shown here is derived from an EMBL/GenBank/DDBJ whole genome shotgun (WGS) entry which is preliminary data.</text>
</comment>
<dbReference type="Proteomes" id="UP001195914">
    <property type="component" value="Unassembled WGS sequence"/>
</dbReference>
<evidence type="ECO:0008006" key="3">
    <source>
        <dbReference type="Google" id="ProtNLM"/>
    </source>
</evidence>
<keyword evidence="2" id="KW-1185">Reference proteome</keyword>